<dbReference type="InterPro" id="IPR032710">
    <property type="entry name" value="NTF2-like_dom_sf"/>
</dbReference>
<protein>
    <recommendedName>
        <fullName evidence="1">SnoaL-like domain-containing protein</fullName>
    </recommendedName>
</protein>
<accession>A0A174DT59</accession>
<dbReference type="RefSeq" id="WP_055655175.1">
    <property type="nucleotide sequence ID" value="NZ_CABIXC010000005.1"/>
</dbReference>
<dbReference type="Gene3D" id="3.10.450.50">
    <property type="match status" value="1"/>
</dbReference>
<dbReference type="InterPro" id="IPR037401">
    <property type="entry name" value="SnoaL-like"/>
</dbReference>
<organism evidence="2 3">
    <name type="scientific">Hungatella hathewayi</name>
    <dbReference type="NCBI Taxonomy" id="154046"/>
    <lineage>
        <taxon>Bacteria</taxon>
        <taxon>Bacillati</taxon>
        <taxon>Bacillota</taxon>
        <taxon>Clostridia</taxon>
        <taxon>Lachnospirales</taxon>
        <taxon>Lachnospiraceae</taxon>
        <taxon>Hungatella</taxon>
    </lineage>
</organism>
<dbReference type="EMBL" id="CYZE01000005">
    <property type="protein sequence ID" value="CUO27306.1"/>
    <property type="molecule type" value="Genomic_DNA"/>
</dbReference>
<dbReference type="AlphaFoldDB" id="A0A174DT59"/>
<dbReference type="SUPFAM" id="SSF54427">
    <property type="entry name" value="NTF2-like"/>
    <property type="match status" value="1"/>
</dbReference>
<name>A0A174DT59_9FIRM</name>
<reference evidence="2 3" key="1">
    <citation type="submission" date="2015-09" db="EMBL/GenBank/DDBJ databases">
        <authorList>
            <consortium name="Pathogen Informatics"/>
        </authorList>
    </citation>
    <scope>NUCLEOTIDE SEQUENCE [LARGE SCALE GENOMIC DNA]</scope>
    <source>
        <strain evidence="2 3">2789STDY5608850</strain>
    </source>
</reference>
<feature type="domain" description="SnoaL-like" evidence="1">
    <location>
        <begin position="22"/>
        <end position="136"/>
    </location>
</feature>
<evidence type="ECO:0000259" key="1">
    <source>
        <dbReference type="Pfam" id="PF13577"/>
    </source>
</evidence>
<evidence type="ECO:0000313" key="2">
    <source>
        <dbReference type="EMBL" id="CUO27306.1"/>
    </source>
</evidence>
<evidence type="ECO:0000313" key="3">
    <source>
        <dbReference type="Proteomes" id="UP000095651"/>
    </source>
</evidence>
<dbReference type="Pfam" id="PF13577">
    <property type="entry name" value="SnoaL_4"/>
    <property type="match status" value="1"/>
</dbReference>
<sequence>MTYVRTKLQTRPQINTVGDILEKESVKELVQFERYCRDNALWEEMDRCYTADSEIIISWFHGTGHEFVEASKRMAGRAPHKIYNTQVWLHGERAVAVMITTIQKRVELDGVLLELNSDAKLVFRLRKEDGMWFIAGMEGVYEKDSLTPVVPAGGFTLPKQALTEFRESYGCLAWVLSRSGYEIDGELPGIDRPDLADAFFKKTEEWLNQDSSQ</sequence>
<gene>
    <name evidence="2" type="ORF">ERS852407_02311</name>
</gene>
<proteinExistence type="predicted"/>
<dbReference type="Proteomes" id="UP000095651">
    <property type="component" value="Unassembled WGS sequence"/>
</dbReference>